<accession>A0A6M5YRN7</accession>
<evidence type="ECO:0000313" key="3">
    <source>
        <dbReference type="EMBL" id="QJW95632.1"/>
    </source>
</evidence>
<evidence type="ECO:0000313" key="4">
    <source>
        <dbReference type="Proteomes" id="UP000503447"/>
    </source>
</evidence>
<gene>
    <name evidence="3" type="ORF">FTUN_3183</name>
</gene>
<reference evidence="4" key="1">
    <citation type="submission" date="2020-05" db="EMBL/GenBank/DDBJ databases">
        <title>Frigoriglobus tundricola gen. nov., sp. nov., a psychrotolerant cellulolytic planctomycete of the family Gemmataceae with two divergent copies of 16S rRNA gene.</title>
        <authorList>
            <person name="Kulichevskaya I.S."/>
            <person name="Ivanova A.A."/>
            <person name="Naumoff D.G."/>
            <person name="Beletsky A.V."/>
            <person name="Rijpstra W.I.C."/>
            <person name="Sinninghe Damste J.S."/>
            <person name="Mardanov A.V."/>
            <person name="Ravin N.V."/>
            <person name="Dedysh S.N."/>
        </authorList>
    </citation>
    <scope>NUCLEOTIDE SEQUENCE [LARGE SCALE GENOMIC DNA]</scope>
    <source>
        <strain evidence="4">PL17</strain>
    </source>
</reference>
<dbReference type="AlphaFoldDB" id="A0A6M5YRN7"/>
<organism evidence="3 4">
    <name type="scientific">Frigoriglobus tundricola</name>
    <dbReference type="NCBI Taxonomy" id="2774151"/>
    <lineage>
        <taxon>Bacteria</taxon>
        <taxon>Pseudomonadati</taxon>
        <taxon>Planctomycetota</taxon>
        <taxon>Planctomycetia</taxon>
        <taxon>Gemmatales</taxon>
        <taxon>Gemmataceae</taxon>
        <taxon>Frigoriglobus</taxon>
    </lineage>
</organism>
<evidence type="ECO:0000256" key="1">
    <source>
        <dbReference type="SAM" id="Coils"/>
    </source>
</evidence>
<name>A0A6M5YRN7_9BACT</name>
<protein>
    <submittedName>
        <fullName evidence="3">Uncharacterized protein</fullName>
    </submittedName>
</protein>
<keyword evidence="4" id="KW-1185">Reference proteome</keyword>
<proteinExistence type="predicted"/>
<feature type="coiled-coil region" evidence="1">
    <location>
        <begin position="5"/>
        <end position="32"/>
    </location>
</feature>
<dbReference type="KEGG" id="ftj:FTUN_3183"/>
<evidence type="ECO:0000256" key="2">
    <source>
        <dbReference type="SAM" id="MobiDB-lite"/>
    </source>
</evidence>
<sequence length="79" mass="8338">MGLDADDVRRHLQTAEAELADLTAAANARQAELDTLSAALTAEREKLIAAEVAVCAGPANRPWPPPRTSGRGPGRKPPR</sequence>
<dbReference type="EMBL" id="CP053452">
    <property type="protein sequence ID" value="QJW95632.1"/>
    <property type="molecule type" value="Genomic_DNA"/>
</dbReference>
<feature type="region of interest" description="Disordered" evidence="2">
    <location>
        <begin position="57"/>
        <end position="79"/>
    </location>
</feature>
<dbReference type="RefSeq" id="WP_171471380.1">
    <property type="nucleotide sequence ID" value="NZ_CP053452.2"/>
</dbReference>
<dbReference type="Proteomes" id="UP000503447">
    <property type="component" value="Chromosome"/>
</dbReference>
<keyword evidence="1" id="KW-0175">Coiled coil</keyword>